<dbReference type="PROSITE" id="PS51676">
    <property type="entry name" value="FF"/>
    <property type="match status" value="4"/>
</dbReference>
<reference evidence="6" key="1">
    <citation type="journal article" date="2020" name="G3 (Bethesda)">
        <title>High-Quality Assemblies for Three Invasive Social Wasps from the &lt;i&gt;Vespula&lt;/i&gt; Genus.</title>
        <authorList>
            <person name="Harrop T.W.R."/>
            <person name="Guhlin J."/>
            <person name="McLaughlin G.M."/>
            <person name="Permina E."/>
            <person name="Stockwell P."/>
            <person name="Gilligan J."/>
            <person name="Le Lec M.F."/>
            <person name="Gruber M.A.M."/>
            <person name="Quinn O."/>
            <person name="Lovegrove M."/>
            <person name="Duncan E.J."/>
            <person name="Remnant E.J."/>
            <person name="Van Eeckhoven J."/>
            <person name="Graham B."/>
            <person name="Knapp R.A."/>
            <person name="Langford K.W."/>
            <person name="Kronenberg Z."/>
            <person name="Press M.O."/>
            <person name="Eacker S.M."/>
            <person name="Wilson-Rankin E.E."/>
            <person name="Purcell J."/>
            <person name="Lester P.J."/>
            <person name="Dearden P.K."/>
        </authorList>
    </citation>
    <scope>NUCLEOTIDE SEQUENCE</scope>
    <source>
        <strain evidence="6">Volc-1</strain>
    </source>
</reference>
<accession>A0A834KUE9</accession>
<evidence type="ECO:0008006" key="8">
    <source>
        <dbReference type="Google" id="ProtNLM"/>
    </source>
</evidence>
<name>A0A834KUE9_VESPE</name>
<feature type="domain" description="WW" evidence="4">
    <location>
        <begin position="384"/>
        <end position="411"/>
    </location>
</feature>
<proteinExistence type="predicted"/>
<keyword evidence="7" id="KW-1185">Reference proteome</keyword>
<keyword evidence="2" id="KW-0175">Coiled coil</keyword>
<evidence type="ECO:0000259" key="4">
    <source>
        <dbReference type="PROSITE" id="PS50020"/>
    </source>
</evidence>
<dbReference type="SMART" id="SM00456">
    <property type="entry name" value="WW"/>
    <property type="match status" value="3"/>
</dbReference>
<dbReference type="Gene3D" id="2.20.70.10">
    <property type="match status" value="3"/>
</dbReference>
<dbReference type="FunFam" id="2.20.70.10:FF:000049">
    <property type="entry name" value="Transcription elongation regulator 1-like"/>
    <property type="match status" value="1"/>
</dbReference>
<feature type="region of interest" description="Disordered" evidence="3">
    <location>
        <begin position="1368"/>
        <end position="1389"/>
    </location>
</feature>
<dbReference type="FunFam" id="1.10.10.440:FF:000006">
    <property type="entry name" value="Transcription elongation regulator 1 (CA150)"/>
    <property type="match status" value="1"/>
</dbReference>
<feature type="domain" description="FF" evidence="5">
    <location>
        <begin position="848"/>
        <end position="901"/>
    </location>
</feature>
<dbReference type="GO" id="GO:0003712">
    <property type="term" value="F:transcription coregulator activity"/>
    <property type="evidence" value="ECO:0007669"/>
    <property type="project" value="TreeGrafter"/>
</dbReference>
<feature type="compositionally biased region" description="Basic and acidic residues" evidence="3">
    <location>
        <begin position="677"/>
        <end position="720"/>
    </location>
</feature>
<dbReference type="InterPro" id="IPR001202">
    <property type="entry name" value="WW_dom"/>
</dbReference>
<feature type="compositionally biased region" description="Low complexity" evidence="3">
    <location>
        <begin position="437"/>
        <end position="465"/>
    </location>
</feature>
<feature type="compositionally biased region" description="Polar residues" evidence="3">
    <location>
        <begin position="492"/>
        <end position="505"/>
    </location>
</feature>
<evidence type="ECO:0000259" key="5">
    <source>
        <dbReference type="PROSITE" id="PS51676"/>
    </source>
</evidence>
<dbReference type="InterPro" id="IPR002713">
    <property type="entry name" value="FF_domain"/>
</dbReference>
<feature type="compositionally biased region" description="Low complexity" evidence="3">
    <location>
        <begin position="351"/>
        <end position="371"/>
    </location>
</feature>
<dbReference type="FunFam" id="1.10.10.440:FF:000001">
    <property type="entry name" value="Transcription elongation regulator 1 like"/>
    <property type="match status" value="1"/>
</dbReference>
<dbReference type="PROSITE" id="PS01159">
    <property type="entry name" value="WW_DOMAIN_1"/>
    <property type="match status" value="1"/>
</dbReference>
<dbReference type="PROSITE" id="PS50020">
    <property type="entry name" value="WW_DOMAIN_2"/>
    <property type="match status" value="3"/>
</dbReference>
<dbReference type="PANTHER" id="PTHR15377:SF3">
    <property type="entry name" value="WW DOMAIN-CONTAINING PROTEIN"/>
    <property type="match status" value="1"/>
</dbReference>
<feature type="domain" description="FF" evidence="5">
    <location>
        <begin position="913"/>
        <end position="968"/>
    </location>
</feature>
<feature type="region of interest" description="Disordered" evidence="3">
    <location>
        <begin position="1041"/>
        <end position="1186"/>
    </location>
</feature>
<dbReference type="SUPFAM" id="SSF51045">
    <property type="entry name" value="WW domain"/>
    <property type="match status" value="3"/>
</dbReference>
<dbReference type="InterPro" id="IPR036020">
    <property type="entry name" value="WW_dom_sf"/>
</dbReference>
<dbReference type="EMBL" id="JACSDY010000012">
    <property type="protein sequence ID" value="KAF7413143.1"/>
    <property type="molecule type" value="Genomic_DNA"/>
</dbReference>
<evidence type="ECO:0000256" key="2">
    <source>
        <dbReference type="SAM" id="Coils"/>
    </source>
</evidence>
<dbReference type="PANTHER" id="PTHR15377">
    <property type="entry name" value="TRANSCRIPTION ELONGATION REGULATOR 1"/>
    <property type="match status" value="1"/>
</dbReference>
<comment type="caution">
    <text evidence="6">The sequence shown here is derived from an EMBL/GenBank/DDBJ whole genome shotgun (WGS) entry which is preliminary data.</text>
</comment>
<evidence type="ECO:0000313" key="7">
    <source>
        <dbReference type="Proteomes" id="UP000600918"/>
    </source>
</evidence>
<feature type="compositionally biased region" description="Acidic residues" evidence="3">
    <location>
        <begin position="1130"/>
        <end position="1141"/>
    </location>
</feature>
<dbReference type="SMART" id="SM00441">
    <property type="entry name" value="FF"/>
    <property type="match status" value="6"/>
</dbReference>
<dbReference type="Pfam" id="PF01846">
    <property type="entry name" value="FF"/>
    <property type="match status" value="5"/>
</dbReference>
<feature type="region of interest" description="Disordered" evidence="3">
    <location>
        <begin position="427"/>
        <end position="510"/>
    </location>
</feature>
<protein>
    <recommendedName>
        <fullName evidence="8">Transcription elongation regulator 1</fullName>
    </recommendedName>
</protein>
<dbReference type="FunFam" id="1.10.10.440:FF:000029">
    <property type="entry name" value="Uncharacterized protein, isoform B"/>
    <property type="match status" value="1"/>
</dbReference>
<dbReference type="CDD" id="cd00201">
    <property type="entry name" value="WW"/>
    <property type="match status" value="3"/>
</dbReference>
<dbReference type="InterPro" id="IPR045148">
    <property type="entry name" value="TCRG1-like"/>
</dbReference>
<keyword evidence="1" id="KW-0677">Repeat</keyword>
<feature type="domain" description="FF" evidence="5">
    <location>
        <begin position="981"/>
        <end position="1036"/>
    </location>
</feature>
<dbReference type="Pfam" id="PF23517">
    <property type="entry name" value="WW_TCERG1"/>
    <property type="match status" value="1"/>
</dbReference>
<feature type="compositionally biased region" description="Low complexity" evidence="3">
    <location>
        <begin position="657"/>
        <end position="671"/>
    </location>
</feature>
<feature type="region of interest" description="Disordered" evidence="3">
    <location>
        <begin position="232"/>
        <end position="258"/>
    </location>
</feature>
<dbReference type="Proteomes" id="UP000600918">
    <property type="component" value="Unassembled WGS sequence"/>
</dbReference>
<evidence type="ECO:0000256" key="3">
    <source>
        <dbReference type="SAM" id="MobiDB-lite"/>
    </source>
</evidence>
<feature type="domain" description="WW" evidence="4">
    <location>
        <begin position="730"/>
        <end position="759"/>
    </location>
</feature>
<dbReference type="InterPro" id="IPR057565">
    <property type="entry name" value="WW_TCRG1_3rd"/>
</dbReference>
<dbReference type="FunFam" id="1.10.10.440:FF:000005">
    <property type="entry name" value="Transcription elongation regulator 1 (CA150)"/>
    <property type="match status" value="1"/>
</dbReference>
<dbReference type="Pfam" id="PF00397">
    <property type="entry name" value="WW"/>
    <property type="match status" value="2"/>
</dbReference>
<feature type="compositionally biased region" description="Low complexity" evidence="3">
    <location>
        <begin position="247"/>
        <end position="257"/>
    </location>
</feature>
<dbReference type="SUPFAM" id="SSF81698">
    <property type="entry name" value="FF domain"/>
    <property type="match status" value="5"/>
</dbReference>
<gene>
    <name evidence="6" type="ORF">H0235_012994</name>
</gene>
<feature type="domain" description="WW" evidence="4">
    <location>
        <begin position="611"/>
        <end position="638"/>
    </location>
</feature>
<evidence type="ECO:0000313" key="6">
    <source>
        <dbReference type="EMBL" id="KAF7413143.1"/>
    </source>
</evidence>
<sequence length="1464" mass="167979">MLDKSVLNKTEINIKTLIPEKDNADILELNRESTIISKPDVLRNYSLSTRNLIRHSLKHKRNYLTTDSFLTKRNSSNLLPTSRNVTYSDRYNDYTSANTQFKNTEKVKDIREYRDDINTTYPTRVIWSISSTSLSIINLVSNKIINIKKLYEHPTFESSTKKEDTNCAAKNIELQGKIKLVGLIGENIMESSNEQASGIVEANLNNEQEHNDEGMEETEDYSFDGEEYRHFVPRGRGSFRGRGRGGFDFPMRGGPPRFRGRGFGPRGPMFRGANNGYPFEGPPRPNCPPGPAGPRFRGPPPFDPSWGPMGPPNIMGPPNLMGPPGMPPPHMMNGPIGTGPGPYGPPPGMGPPNMNSIPGQQQNQQQQSQPQANIPGLDLNGEVWVETKTPDGKSYYYNIRSRETTWTKPEGSNVKVMVQDQLEQLVHGASKQTARATTPTSTPTTPTQVNENRVSQSNEQSSSNNADALNQMSTAPPGTGPPPSLNDAPDVNAQTSDTSQTNGSVPATVANAPTINTSTINTNIMQPPPNMMPMQHRMPNQFGGPIPTQFGTAPFGMPPPGFQPFGGYGPPQTNWGMPQMPHGVMTSQTPAEDPAILAQLDSELVASAMIWTEHRAPDGRLYYYNSKAGESVWEKPQALKDLENAKLALRQKAEEVSTTTSTTTATTSSTSNNKSPEVNKQEIKQESTHDTKDNAKEAETKPKKEETSSKEAIKPQDKSRPISSTPVPGTPWCVVWTGDGRVFFYNPSSRISVWERPDDLIGRQDVDKMTSTPPDAVGTPKPVRQSDTSESSDDDQPTPAKKIKQEEPKPVTVKEEEDKDGKKTIDIGKEAAIEAEVRAARERAIVPLETRIKSFRDMLAEKDVSAFSTWEKELHKIVFDPRYLLLTSKERKQVFEKYVKERAEEERREKRNKMKERKEQFQKLLEEANLHGKSSFSDFAQKHGRDERFKNVEKMRERESLFNEYLLEVRKREKEEKTAKREQVKKEFIAMLREHKDIDRHSHWSDCKKKLESDWRYRVVESATTREDWFRDYIRILKEERKKEKEKDKDHRHRDKDHHKSEKKDRDRKDVDKYKEKSKDKSDKDNKEKKQRRTDTGTEENGKEKKEIVEKESGELEESDEKNTKKENDKEEGDDHSDSEEDREKQKRERERRAEASLREREREVQRTLATHLRDRDKERQHHRHTEAVQHFSALLADLVRNGDLAWREAKRQLRKDHRWELAESLDREEKERLFNEHIEQLGRKKRDKFREVLDEVGASTELTASWRDIKKLLKDDPRYIKFSSSDRKCEKEFKEYIKDKLVAAKADFRELLQETKLITDKTYKKVQENSACLAEIEEILRKDRRFLVLEAAAAERTRLLMGYLEELARRGPPPPPTASEPSRRPTTKRTIIEDLSKVKLFEPVIQTQRNKCKNALHTCPVKYEDIESFHEQLLLYINHYQQAKPRKTTRIYIKFMSMVTEKL</sequence>
<feature type="compositionally biased region" description="Basic residues" evidence="3">
    <location>
        <begin position="232"/>
        <end position="243"/>
    </location>
</feature>
<feature type="region of interest" description="Disordered" evidence="3">
    <location>
        <begin position="326"/>
        <end position="380"/>
    </location>
</feature>
<dbReference type="GO" id="GO:0070063">
    <property type="term" value="F:RNA polymerase binding"/>
    <property type="evidence" value="ECO:0007669"/>
    <property type="project" value="InterPro"/>
</dbReference>
<dbReference type="Gene3D" id="1.10.10.440">
    <property type="entry name" value="FF domain"/>
    <property type="match status" value="6"/>
</dbReference>
<feature type="coiled-coil region" evidence="2">
    <location>
        <begin position="900"/>
        <end position="931"/>
    </location>
</feature>
<feature type="region of interest" description="Disordered" evidence="3">
    <location>
        <begin position="763"/>
        <end position="827"/>
    </location>
</feature>
<evidence type="ECO:0000256" key="1">
    <source>
        <dbReference type="ARBA" id="ARBA00022737"/>
    </source>
</evidence>
<feature type="compositionally biased region" description="Basic and acidic residues" evidence="3">
    <location>
        <begin position="1142"/>
        <end position="1180"/>
    </location>
</feature>
<feature type="domain" description="FF" evidence="5">
    <location>
        <begin position="1241"/>
        <end position="1300"/>
    </location>
</feature>
<organism evidence="6 7">
    <name type="scientific">Vespula pensylvanica</name>
    <name type="common">Western yellow jacket</name>
    <name type="synonym">Wasp</name>
    <dbReference type="NCBI Taxonomy" id="30213"/>
    <lineage>
        <taxon>Eukaryota</taxon>
        <taxon>Metazoa</taxon>
        <taxon>Ecdysozoa</taxon>
        <taxon>Arthropoda</taxon>
        <taxon>Hexapoda</taxon>
        <taxon>Insecta</taxon>
        <taxon>Pterygota</taxon>
        <taxon>Neoptera</taxon>
        <taxon>Endopterygota</taxon>
        <taxon>Hymenoptera</taxon>
        <taxon>Apocrita</taxon>
        <taxon>Aculeata</taxon>
        <taxon>Vespoidea</taxon>
        <taxon>Vespidae</taxon>
        <taxon>Vespinae</taxon>
        <taxon>Vespula</taxon>
    </lineage>
</organism>
<dbReference type="InterPro" id="IPR036517">
    <property type="entry name" value="FF_domain_sf"/>
</dbReference>
<feature type="region of interest" description="Disordered" evidence="3">
    <location>
        <begin position="651"/>
        <end position="729"/>
    </location>
</feature>
<feature type="compositionally biased region" description="Basic and acidic residues" evidence="3">
    <location>
        <begin position="1058"/>
        <end position="1114"/>
    </location>
</feature>
<feature type="compositionally biased region" description="Basic and acidic residues" evidence="3">
    <location>
        <begin position="803"/>
        <end position="827"/>
    </location>
</feature>
<dbReference type="GO" id="GO:0005634">
    <property type="term" value="C:nucleus"/>
    <property type="evidence" value="ECO:0007669"/>
    <property type="project" value="TreeGrafter"/>
</dbReference>